<dbReference type="AlphaFoldDB" id="A0A0A9ERF0"/>
<name>A0A0A9ERF0_ARUDO</name>
<protein>
    <submittedName>
        <fullName evidence="1">Uncharacterized protein</fullName>
    </submittedName>
</protein>
<reference evidence="1" key="2">
    <citation type="journal article" date="2015" name="Data Brief">
        <title>Shoot transcriptome of the giant reed, Arundo donax.</title>
        <authorList>
            <person name="Barrero R.A."/>
            <person name="Guerrero F.D."/>
            <person name="Moolhuijzen P."/>
            <person name="Goolsby J.A."/>
            <person name="Tidwell J."/>
            <person name="Bellgard S.E."/>
            <person name="Bellgard M.I."/>
        </authorList>
    </citation>
    <scope>NUCLEOTIDE SEQUENCE</scope>
    <source>
        <tissue evidence="1">Shoot tissue taken approximately 20 cm above the soil surface</tissue>
    </source>
</reference>
<sequence>MPPPPPSLSRPYLTFSS</sequence>
<accession>A0A0A9ERF0</accession>
<dbReference type="EMBL" id="GBRH01196322">
    <property type="protein sequence ID" value="JAE01574.1"/>
    <property type="molecule type" value="Transcribed_RNA"/>
</dbReference>
<reference evidence="1" key="1">
    <citation type="submission" date="2014-09" db="EMBL/GenBank/DDBJ databases">
        <authorList>
            <person name="Magalhaes I.L.F."/>
            <person name="Oliveira U."/>
            <person name="Santos F.R."/>
            <person name="Vidigal T.H.D.A."/>
            <person name="Brescovit A.D."/>
            <person name="Santos A.J."/>
        </authorList>
    </citation>
    <scope>NUCLEOTIDE SEQUENCE</scope>
    <source>
        <tissue evidence="1">Shoot tissue taken approximately 20 cm above the soil surface</tissue>
    </source>
</reference>
<organism evidence="1">
    <name type="scientific">Arundo donax</name>
    <name type="common">Giant reed</name>
    <name type="synonym">Donax arundinaceus</name>
    <dbReference type="NCBI Taxonomy" id="35708"/>
    <lineage>
        <taxon>Eukaryota</taxon>
        <taxon>Viridiplantae</taxon>
        <taxon>Streptophyta</taxon>
        <taxon>Embryophyta</taxon>
        <taxon>Tracheophyta</taxon>
        <taxon>Spermatophyta</taxon>
        <taxon>Magnoliopsida</taxon>
        <taxon>Liliopsida</taxon>
        <taxon>Poales</taxon>
        <taxon>Poaceae</taxon>
        <taxon>PACMAD clade</taxon>
        <taxon>Arundinoideae</taxon>
        <taxon>Arundineae</taxon>
        <taxon>Arundo</taxon>
    </lineage>
</organism>
<evidence type="ECO:0000313" key="1">
    <source>
        <dbReference type="EMBL" id="JAE01574.1"/>
    </source>
</evidence>
<proteinExistence type="predicted"/>